<feature type="compositionally biased region" description="Polar residues" evidence="3">
    <location>
        <begin position="1225"/>
        <end position="1241"/>
    </location>
</feature>
<dbReference type="SUPFAM" id="SSF52540">
    <property type="entry name" value="P-loop containing nucleoside triphosphate hydrolases"/>
    <property type="match status" value="1"/>
</dbReference>
<accession>A0ABR1YZQ7</accession>
<evidence type="ECO:0000259" key="4">
    <source>
        <dbReference type="PROSITE" id="PS50837"/>
    </source>
</evidence>
<feature type="region of interest" description="Disordered" evidence="3">
    <location>
        <begin position="1273"/>
        <end position="1292"/>
    </location>
</feature>
<dbReference type="PROSITE" id="PS50297">
    <property type="entry name" value="ANK_REP_REGION"/>
    <property type="match status" value="1"/>
</dbReference>
<dbReference type="SUPFAM" id="SSF48403">
    <property type="entry name" value="Ankyrin repeat"/>
    <property type="match status" value="1"/>
</dbReference>
<feature type="compositionally biased region" description="Basic residues" evidence="3">
    <location>
        <begin position="1855"/>
        <end position="1867"/>
    </location>
</feature>
<dbReference type="Gene3D" id="1.25.40.20">
    <property type="entry name" value="Ankyrin repeat-containing domain"/>
    <property type="match status" value="2"/>
</dbReference>
<feature type="domain" description="NACHT" evidence="4">
    <location>
        <begin position="100"/>
        <end position="240"/>
    </location>
</feature>
<dbReference type="PROSITE" id="PS50088">
    <property type="entry name" value="ANK_REPEAT"/>
    <property type="match status" value="2"/>
</dbReference>
<evidence type="ECO:0000313" key="6">
    <source>
        <dbReference type="Proteomes" id="UP001492380"/>
    </source>
</evidence>
<dbReference type="PANTHER" id="PTHR10039">
    <property type="entry name" value="AMELOGENIN"/>
    <property type="match status" value="1"/>
</dbReference>
<protein>
    <recommendedName>
        <fullName evidence="4">NACHT domain-containing protein</fullName>
    </recommendedName>
</protein>
<feature type="region of interest" description="Disordered" evidence="3">
    <location>
        <begin position="1796"/>
        <end position="1867"/>
    </location>
</feature>
<feature type="compositionally biased region" description="Low complexity" evidence="3">
    <location>
        <begin position="1274"/>
        <end position="1289"/>
    </location>
</feature>
<evidence type="ECO:0000256" key="1">
    <source>
        <dbReference type="ARBA" id="ARBA00022737"/>
    </source>
</evidence>
<dbReference type="Gene3D" id="3.40.50.300">
    <property type="entry name" value="P-loop containing nucleotide triphosphate hydrolases"/>
    <property type="match status" value="1"/>
</dbReference>
<proteinExistence type="predicted"/>
<dbReference type="InterPro" id="IPR007111">
    <property type="entry name" value="NACHT_NTPase"/>
</dbReference>
<feature type="compositionally biased region" description="Basic and acidic residues" evidence="3">
    <location>
        <begin position="1093"/>
        <end position="1116"/>
    </location>
</feature>
<dbReference type="Pfam" id="PF12796">
    <property type="entry name" value="Ank_2"/>
    <property type="match status" value="1"/>
</dbReference>
<dbReference type="Pfam" id="PF24883">
    <property type="entry name" value="NPHP3_N"/>
    <property type="match status" value="1"/>
</dbReference>
<dbReference type="SMART" id="SM00248">
    <property type="entry name" value="ANK"/>
    <property type="match status" value="5"/>
</dbReference>
<feature type="compositionally biased region" description="Polar residues" evidence="3">
    <location>
        <begin position="1193"/>
        <end position="1207"/>
    </location>
</feature>
<feature type="compositionally biased region" description="Basic and acidic residues" evidence="3">
    <location>
        <begin position="1796"/>
        <end position="1847"/>
    </location>
</feature>
<organism evidence="5 6">
    <name type="scientific">Phyllosticta capitalensis</name>
    <dbReference type="NCBI Taxonomy" id="121624"/>
    <lineage>
        <taxon>Eukaryota</taxon>
        <taxon>Fungi</taxon>
        <taxon>Dikarya</taxon>
        <taxon>Ascomycota</taxon>
        <taxon>Pezizomycotina</taxon>
        <taxon>Dothideomycetes</taxon>
        <taxon>Dothideomycetes incertae sedis</taxon>
        <taxon>Botryosphaeriales</taxon>
        <taxon>Phyllostictaceae</taxon>
        <taxon>Phyllosticta</taxon>
    </lineage>
</organism>
<comment type="caution">
    <text evidence="5">The sequence shown here is derived from an EMBL/GenBank/DDBJ whole genome shotgun (WGS) entry which is preliminary data.</text>
</comment>
<feature type="compositionally biased region" description="Basic and acidic residues" evidence="3">
    <location>
        <begin position="1044"/>
        <end position="1063"/>
    </location>
</feature>
<feature type="region of interest" description="Disordered" evidence="3">
    <location>
        <begin position="1179"/>
        <end position="1260"/>
    </location>
</feature>
<dbReference type="Proteomes" id="UP001492380">
    <property type="component" value="Unassembled WGS sequence"/>
</dbReference>
<dbReference type="InterPro" id="IPR056884">
    <property type="entry name" value="NPHP3-like_N"/>
</dbReference>
<dbReference type="PANTHER" id="PTHR10039:SF16">
    <property type="entry name" value="GPI INOSITOL-DEACYLASE"/>
    <property type="match status" value="1"/>
</dbReference>
<reference evidence="5 6" key="1">
    <citation type="submission" date="2024-04" db="EMBL/GenBank/DDBJ databases">
        <title>Phyllosticta paracitricarpa is synonymous to the EU quarantine fungus P. citricarpa based on phylogenomic analyses.</title>
        <authorList>
            <consortium name="Lawrence Berkeley National Laboratory"/>
            <person name="Van Ingen-Buijs V.A."/>
            <person name="Van Westerhoven A.C."/>
            <person name="Haridas S."/>
            <person name="Skiadas P."/>
            <person name="Martin F."/>
            <person name="Groenewald J.Z."/>
            <person name="Crous P.W."/>
            <person name="Seidl M.F."/>
        </authorList>
    </citation>
    <scope>NUCLEOTIDE SEQUENCE [LARGE SCALE GENOMIC DNA]</scope>
    <source>
        <strain evidence="5 6">CBS 123374</strain>
    </source>
</reference>
<evidence type="ECO:0000256" key="2">
    <source>
        <dbReference type="PROSITE-ProRule" id="PRU00023"/>
    </source>
</evidence>
<feature type="region of interest" description="Disordered" evidence="3">
    <location>
        <begin position="609"/>
        <end position="654"/>
    </location>
</feature>
<feature type="region of interest" description="Disordered" evidence="3">
    <location>
        <begin position="1005"/>
        <end position="1133"/>
    </location>
</feature>
<dbReference type="EMBL" id="JBBWRZ010000002">
    <property type="protein sequence ID" value="KAK8244181.1"/>
    <property type="molecule type" value="Genomic_DNA"/>
</dbReference>
<feature type="compositionally biased region" description="Acidic residues" evidence="3">
    <location>
        <begin position="625"/>
        <end position="637"/>
    </location>
</feature>
<feature type="compositionally biased region" description="Polar residues" evidence="3">
    <location>
        <begin position="1628"/>
        <end position="1647"/>
    </location>
</feature>
<feature type="repeat" description="ANK" evidence="2">
    <location>
        <begin position="676"/>
        <end position="708"/>
    </location>
</feature>
<feature type="region of interest" description="Disordered" evidence="3">
    <location>
        <begin position="1626"/>
        <end position="1648"/>
    </location>
</feature>
<gene>
    <name evidence="5" type="ORF">HDK90DRAFT_531290</name>
</gene>
<sequence length="1867" mass="210986">MPEPTPYGTINQRGIYGPATGFHQGDNNFEFQRQASIKVDTHIGDAYYNSKSADLPLNPKDIAEKNHLQIKSDWDEAGTCGWLRKRDEYQGWAKTQKRYPLLWIHGNPGYGKTRLMSRAIEFIREDRKSDSIDLLYFYTGFRDDSKENQSSYKRLLMTFWKQAQDSSGKKLNTNWSEIKIQDELNKVLAAAKRDVYMVIDAIDQLSTSEHFNLRKWLETLVHQHQEEGNQFRLAIIISSRDCFGLDYFREQHEPFNLPVKPEDNFQDIKKYLERNLDSDLFQEEEVLKDQVVLELTKKSNGMFLWAKIQLQKFCDMTWPHMVERALQSLHPPEDIAKEYEGCAEKFERLEYPDKQIALRTVALLAHTTGSFSKEILLVALAIDIEDGKLDPVIHKKLQEEPTIIIQRCSQLVDVNEKLGVVTFNHGLVYEFFKAYKPEARHKRIAEVCLAYLCSPDFMKEPFNDAKWYSHGSLEPFLLDHPFLEFASCTWATSTNKSITTRSGSKKKYFKKLKKTHGEILRLLKQLFGKDKAKGKHNKKKNLLLSFQVYLLTLGKSIPSGVCHEHIVSYFGLHKLFDYFHKKRWLDLNKRDEDESTMIHWAIRNVTDQDALGTETGENNNKNDAEDSDEDSDIDESGSDTHSDSESETEDDKSNEAVRVVKKLIKYKADLNARNKKDRTPLYYAAYYGNLPMVRLLLKNGAEINVKSKRDETALIAACRKHHEEVVLKLIKAKADVKVQSFFGTALQAVSLVGCVTCARAILRAHGNDPIEESRGPFGTSLHAAAFYGHSEVVGLLLDQKMKKTGKRKFDVNISNDTYGTALTAAASGCNMASDTAPFEDTFDKLLIHKVDVNHKGGLCGPALRAAAANGHELLVQKLLEAGADISVEGHMGTAYQAAEEEEDETIKELLLQWDRNAPTYGKNDPRKGESALVVLRRELFRFALFASHMVIIDSLIKQVVRIFEKEIVRRKTNNGDGFLLESMVDISTKVFHEVITQTTTKTVRIEAPPIAEAPSKEAIIEEVEEDDENREGERTPPKPQNDATQEHTTGDETTEIHTVEEFPRTPLAAEEASSNILATGETMEEDTLSPGLSKEEFEECTRNHSTAKEARKEFDSTKFTAGPMPQLTRSSQVTAEHLQRRKRLWKVLVSCICCRGPDENENEAPRKLVAARSETLVSTTGNSAVQEGKACESFNSQAKPVEQSTSEPAIEQEPHTLGLPPGLRKNSSGSANEELSPTTTTVERKASVCGIAPEQRESGNQVEVKIGAERRRSSFTSTFSRRQSASSARPRLDASSRRGSFVSISQISKRIPSFDFAALRKQLSFGRDDFEGQEMIEPSFPNVLDRLTRAAVQILQFAIVEHAIEEGGDRQVVKIISEAWIDALNSLVSHPGFGESMLQKVVNNRTEELAEYLKDPNLKDHERMQKAEHLARVGVELLLTAVQRGAKLRQLTFILSKLWVSAINNVEGMEGQGDEDGAVWTLIHLFTNWFAEAIMASDQSRAQLYANAGVEVLRGAALSQEKSVMEKFVDEWVKKWMFTIEKGKGNWINGLIEPWCMEYKKCIVRRKYEEALGLALAGMGLLRAAITLKDCDKVAETLQPMIVETFHWTLYDGGDSGFPEAAKRRDTQLTTGDQEYQRDQATNNNLPQGERGNMDIGAIFDAVASLLYASHQRNDRERLLDLAALILDSFETLPSKEQNELEALVRQRIFADRKGVHDAKFELQLRQVSTTVIYLLDAELSSHGTKRSSPQKLKALAKLMPGITQRADLLQYTKAIQFLGLPNVVDKNGKTLDEAAGNQDEREKLEVKAQDKADEAKDWSKKEIKFSEPPRRQDEEEKAQDKAKGDQTEAGVKQKAQRPKMPRWKTS</sequence>
<dbReference type="InterPro" id="IPR002110">
    <property type="entry name" value="Ankyrin_rpt"/>
</dbReference>
<keyword evidence="1" id="KW-0677">Repeat</keyword>
<keyword evidence="6" id="KW-1185">Reference proteome</keyword>
<feature type="compositionally biased region" description="Acidic residues" evidence="3">
    <location>
        <begin position="1020"/>
        <end position="1030"/>
    </location>
</feature>
<evidence type="ECO:0000313" key="5">
    <source>
        <dbReference type="EMBL" id="KAK8244181.1"/>
    </source>
</evidence>
<feature type="repeat" description="ANK" evidence="2">
    <location>
        <begin position="862"/>
        <end position="890"/>
    </location>
</feature>
<name>A0ABR1YZQ7_9PEZI</name>
<evidence type="ECO:0000256" key="3">
    <source>
        <dbReference type="SAM" id="MobiDB-lite"/>
    </source>
</evidence>
<dbReference type="InterPro" id="IPR027417">
    <property type="entry name" value="P-loop_NTPase"/>
</dbReference>
<keyword evidence="2" id="KW-0040">ANK repeat</keyword>
<dbReference type="InterPro" id="IPR036770">
    <property type="entry name" value="Ankyrin_rpt-contain_sf"/>
</dbReference>
<dbReference type="PROSITE" id="PS50837">
    <property type="entry name" value="NACHT"/>
    <property type="match status" value="1"/>
</dbReference>